<geneLocation type="mitochondrion" evidence="2"/>
<dbReference type="Gene3D" id="1.50.10.20">
    <property type="match status" value="1"/>
</dbReference>
<reference evidence="2 4" key="2">
    <citation type="submission" date="2018-03" db="EMBL/GenBank/DDBJ databases">
        <authorList>
            <person name="Fogelqvist J."/>
        </authorList>
    </citation>
    <scope>NUCLEOTIDE SEQUENCE [LARGE SCALE GENOMIC DNA]</scope>
</reference>
<dbReference type="InterPro" id="IPR008930">
    <property type="entry name" value="Terpenoid_cyclase/PrenylTrfase"/>
</dbReference>
<gene>
    <name evidence="1" type="ORF">PBRA_000091</name>
    <name evidence="2" type="ORF">PLBR_LOCUS3874</name>
</gene>
<dbReference type="AlphaFoldDB" id="A0A0G4IGH4"/>
<dbReference type="Proteomes" id="UP000290189">
    <property type="component" value="Unassembled WGS sequence"/>
</dbReference>
<name>A0A0G4IGH4_PLABS</name>
<keyword evidence="2" id="KW-0496">Mitochondrion</keyword>
<accession>A0A0G4IGH4</accession>
<keyword evidence="3" id="KW-1185">Reference proteome</keyword>
<reference evidence="1 3" key="1">
    <citation type="submission" date="2015-02" db="EMBL/GenBank/DDBJ databases">
        <authorList>
            <person name="Chooi Y.-H."/>
        </authorList>
    </citation>
    <scope>NUCLEOTIDE SEQUENCE [LARGE SCALE GENOMIC DNA]</scope>
    <source>
        <strain evidence="1">E3</strain>
    </source>
</reference>
<evidence type="ECO:0000313" key="1">
    <source>
        <dbReference type="EMBL" id="CEO94306.1"/>
    </source>
</evidence>
<evidence type="ECO:0000313" key="3">
    <source>
        <dbReference type="Proteomes" id="UP000039324"/>
    </source>
</evidence>
<dbReference type="SUPFAM" id="SSF48239">
    <property type="entry name" value="Terpenoid cyclases/Protein prenyltransferases"/>
    <property type="match status" value="1"/>
</dbReference>
<protein>
    <submittedName>
        <fullName evidence="1">Uncharacterized protein</fullName>
    </submittedName>
</protein>
<organism evidence="1 3">
    <name type="scientific">Plasmodiophora brassicae</name>
    <name type="common">Clubroot disease agent</name>
    <dbReference type="NCBI Taxonomy" id="37360"/>
    <lineage>
        <taxon>Eukaryota</taxon>
        <taxon>Sar</taxon>
        <taxon>Rhizaria</taxon>
        <taxon>Endomyxa</taxon>
        <taxon>Phytomyxea</taxon>
        <taxon>Plasmodiophorida</taxon>
        <taxon>Plasmodiophoridae</taxon>
        <taxon>Plasmodiophora</taxon>
    </lineage>
</organism>
<proteinExistence type="predicted"/>
<dbReference type="EMBL" id="CDSF01000001">
    <property type="protein sequence ID" value="CEO94306.1"/>
    <property type="molecule type" value="Genomic_DNA"/>
</dbReference>
<sequence>MTVVDVILAGCWRFYLSYGNGRQLAYMVPGGGLAAQYDNEGAWVRSYADVTAFWRLAQRYGRTEEARPYMEHALERYPSASLQSRATRLSMIMAYRGMDAPDAVALRQHLRPVAPGIYDACDLSFSNPQIVLALVQGGDRQAAREFVASARRWIAHPLRRHGVFAANWVGRALTACQELVPELREPVANLTRAYVLPVLMSSRRASLTADACALTGLLAVADVIAEDRDRIRQYVADRFALIARHQRDDGGFPYHYDGTYVRTDVTTHVVEVALGLARLASESARPPEPVNG</sequence>
<evidence type="ECO:0000313" key="4">
    <source>
        <dbReference type="Proteomes" id="UP000290189"/>
    </source>
</evidence>
<evidence type="ECO:0000313" key="2">
    <source>
        <dbReference type="EMBL" id="SPQ96659.1"/>
    </source>
</evidence>
<dbReference type="Proteomes" id="UP000039324">
    <property type="component" value="Unassembled WGS sequence"/>
</dbReference>
<dbReference type="EMBL" id="OVEO01000006">
    <property type="protein sequence ID" value="SPQ96659.1"/>
    <property type="molecule type" value="Genomic_DNA"/>
</dbReference>